<sequence>METLSIILNFILASGLAGTILFFNAKKRKENAAADSAELANTEKVVAIQSEQITRLDGRVEKLEEKVGKLEIIIEHKDVEIDRSRIVIRQAYKCETPPEHCPVLLKRAELERKRKETDENNRKS</sequence>
<evidence type="ECO:0000256" key="2">
    <source>
        <dbReference type="SAM" id="Phobius"/>
    </source>
</evidence>
<evidence type="ECO:0000256" key="1">
    <source>
        <dbReference type="SAM" id="Coils"/>
    </source>
</evidence>
<accession>A0A8S5RSF8</accession>
<keyword evidence="2" id="KW-1133">Transmembrane helix</keyword>
<keyword evidence="2" id="KW-0812">Transmembrane</keyword>
<feature type="coiled-coil region" evidence="1">
    <location>
        <begin position="46"/>
        <end position="80"/>
    </location>
</feature>
<proteinExistence type="predicted"/>
<dbReference type="EMBL" id="BK057800">
    <property type="protein sequence ID" value="DAE92440.1"/>
    <property type="molecule type" value="Genomic_DNA"/>
</dbReference>
<keyword evidence="2" id="KW-0472">Membrane</keyword>
<organism evidence="3">
    <name type="scientific">Myoviridae sp. ct7CH26</name>
    <dbReference type="NCBI Taxonomy" id="2827604"/>
    <lineage>
        <taxon>Viruses</taxon>
        <taxon>Duplodnaviria</taxon>
        <taxon>Heunggongvirae</taxon>
        <taxon>Uroviricota</taxon>
        <taxon>Caudoviricetes</taxon>
    </lineage>
</organism>
<evidence type="ECO:0000313" key="3">
    <source>
        <dbReference type="EMBL" id="DAE92440.1"/>
    </source>
</evidence>
<name>A0A8S5RSF8_9CAUD</name>
<protein>
    <submittedName>
        <fullName evidence="3">Shock protein B</fullName>
    </submittedName>
</protein>
<feature type="transmembrane region" description="Helical" evidence="2">
    <location>
        <begin position="6"/>
        <end position="23"/>
    </location>
</feature>
<reference evidence="3" key="1">
    <citation type="journal article" date="2021" name="Proc. Natl. Acad. Sci. U.S.A.">
        <title>A Catalog of Tens of Thousands of Viruses from Human Metagenomes Reveals Hidden Associations with Chronic Diseases.</title>
        <authorList>
            <person name="Tisza M.J."/>
            <person name="Buck C.B."/>
        </authorList>
    </citation>
    <scope>NUCLEOTIDE SEQUENCE</scope>
    <source>
        <strain evidence="3">Ct7CH26</strain>
    </source>
</reference>
<keyword evidence="1" id="KW-0175">Coiled coil</keyword>